<gene>
    <name evidence="3" type="ORF">TVY486_0701880</name>
</gene>
<evidence type="ECO:0000256" key="2">
    <source>
        <dbReference type="SAM" id="Phobius"/>
    </source>
</evidence>
<keyword evidence="2" id="KW-0812">Transmembrane</keyword>
<keyword evidence="2" id="KW-1133">Transmembrane helix</keyword>
<proteinExistence type="predicted"/>
<organism evidence="3">
    <name type="scientific">Trypanosoma vivax (strain Y486)</name>
    <dbReference type="NCBI Taxonomy" id="1055687"/>
    <lineage>
        <taxon>Eukaryota</taxon>
        <taxon>Discoba</taxon>
        <taxon>Euglenozoa</taxon>
        <taxon>Kinetoplastea</taxon>
        <taxon>Metakinetoplastina</taxon>
        <taxon>Trypanosomatida</taxon>
        <taxon>Trypanosomatidae</taxon>
        <taxon>Trypanosoma</taxon>
        <taxon>Duttonella</taxon>
    </lineage>
</organism>
<dbReference type="EMBL" id="HE573023">
    <property type="protein sequence ID" value="CCC48851.1"/>
    <property type="molecule type" value="Genomic_DNA"/>
</dbReference>
<feature type="region of interest" description="Disordered" evidence="1">
    <location>
        <begin position="1"/>
        <end position="33"/>
    </location>
</feature>
<accession>G0TY06</accession>
<keyword evidence="2" id="KW-0472">Membrane</keyword>
<feature type="transmembrane region" description="Helical" evidence="2">
    <location>
        <begin position="60"/>
        <end position="83"/>
    </location>
</feature>
<reference evidence="3" key="1">
    <citation type="journal article" date="2012" name="Proc. Natl. Acad. Sci. U.S.A.">
        <title>Antigenic diversity is generated by distinct evolutionary mechanisms in African trypanosome species.</title>
        <authorList>
            <person name="Jackson A.P."/>
            <person name="Berry A."/>
            <person name="Aslett M."/>
            <person name="Allison H.C."/>
            <person name="Burton P."/>
            <person name="Vavrova-Anderson J."/>
            <person name="Brown R."/>
            <person name="Browne H."/>
            <person name="Corton N."/>
            <person name="Hauser H."/>
            <person name="Gamble J."/>
            <person name="Gilderthorp R."/>
            <person name="Marcello L."/>
            <person name="McQuillan J."/>
            <person name="Otto T.D."/>
            <person name="Quail M.A."/>
            <person name="Sanders M.J."/>
            <person name="van Tonder A."/>
            <person name="Ginger M.L."/>
            <person name="Field M.C."/>
            <person name="Barry J.D."/>
            <person name="Hertz-Fowler C."/>
            <person name="Berriman M."/>
        </authorList>
    </citation>
    <scope>NUCLEOTIDE SEQUENCE</scope>
    <source>
        <strain evidence="3">Y486</strain>
    </source>
</reference>
<sequence>MYSSETEPAGQRTGPTEQVEKQRDMHNKKGRGDVVSAASFSTAPVLCQSADTGIFSSFTLLRVLVALLSISYSLPLFSLAAAYSTTPHMGIKEGRVRMRRRPKQQRY</sequence>
<protein>
    <submittedName>
        <fullName evidence="3">Uncharacterized protein</fullName>
    </submittedName>
</protein>
<dbReference type="AlphaFoldDB" id="G0TY06"/>
<evidence type="ECO:0000313" key="3">
    <source>
        <dbReference type="EMBL" id="CCC48851.1"/>
    </source>
</evidence>
<name>G0TY06_TRYVY</name>
<feature type="compositionally biased region" description="Basic and acidic residues" evidence="1">
    <location>
        <begin position="18"/>
        <end position="32"/>
    </location>
</feature>
<evidence type="ECO:0000256" key="1">
    <source>
        <dbReference type="SAM" id="MobiDB-lite"/>
    </source>
</evidence>